<feature type="region of interest" description="Disordered" evidence="2">
    <location>
        <begin position="581"/>
        <end position="624"/>
    </location>
</feature>
<gene>
    <name evidence="4" type="ORF">GCM10011309_16980</name>
</gene>
<accession>A0A918KNQ6</accession>
<dbReference type="Gene3D" id="2.70.98.70">
    <property type="match status" value="1"/>
</dbReference>
<evidence type="ECO:0000259" key="3">
    <source>
        <dbReference type="Pfam" id="PF07940"/>
    </source>
</evidence>
<dbReference type="GO" id="GO:0016829">
    <property type="term" value="F:lyase activity"/>
    <property type="evidence" value="ECO:0007669"/>
    <property type="project" value="InterPro"/>
</dbReference>
<name>A0A918KNQ6_9PROT</name>
<dbReference type="AlphaFoldDB" id="A0A918KNQ6"/>
<evidence type="ECO:0000313" key="4">
    <source>
        <dbReference type="EMBL" id="GGX67895.1"/>
    </source>
</evidence>
<keyword evidence="5" id="KW-1185">Reference proteome</keyword>
<organism evidence="4 5">
    <name type="scientific">Litorimonas cladophorae</name>
    <dbReference type="NCBI Taxonomy" id="1220491"/>
    <lineage>
        <taxon>Bacteria</taxon>
        <taxon>Pseudomonadati</taxon>
        <taxon>Pseudomonadota</taxon>
        <taxon>Alphaproteobacteria</taxon>
        <taxon>Maricaulales</taxon>
        <taxon>Robiginitomaculaceae</taxon>
    </lineage>
</organism>
<protein>
    <submittedName>
        <fullName evidence="4">Heparinase</fullName>
    </submittedName>
</protein>
<comment type="subcellular location">
    <subcellularLocation>
        <location evidence="1">Cell envelope</location>
    </subcellularLocation>
</comment>
<dbReference type="Proteomes" id="UP000600865">
    <property type="component" value="Unassembled WGS sequence"/>
</dbReference>
<dbReference type="Pfam" id="PF07940">
    <property type="entry name" value="Hepar_II_III_C"/>
    <property type="match status" value="1"/>
</dbReference>
<dbReference type="InterPro" id="IPR008929">
    <property type="entry name" value="Chondroitin_lyas"/>
</dbReference>
<evidence type="ECO:0000256" key="1">
    <source>
        <dbReference type="ARBA" id="ARBA00004196"/>
    </source>
</evidence>
<dbReference type="GO" id="GO:0030313">
    <property type="term" value="C:cell envelope"/>
    <property type="evidence" value="ECO:0007669"/>
    <property type="project" value="UniProtKB-SubCell"/>
</dbReference>
<reference evidence="4 5" key="1">
    <citation type="journal article" date="2014" name="Int. J. Syst. Evol. Microbiol.">
        <title>Complete genome sequence of Corynebacterium casei LMG S-19264T (=DSM 44701T), isolated from a smear-ripened cheese.</title>
        <authorList>
            <consortium name="US DOE Joint Genome Institute (JGI-PGF)"/>
            <person name="Walter F."/>
            <person name="Albersmeier A."/>
            <person name="Kalinowski J."/>
            <person name="Ruckert C."/>
        </authorList>
    </citation>
    <scope>NUCLEOTIDE SEQUENCE [LARGE SCALE GENOMIC DNA]</scope>
    <source>
        <strain evidence="4 5">KCTC 23968</strain>
    </source>
</reference>
<feature type="domain" description="Heparinase II/III-like C-terminal" evidence="3">
    <location>
        <begin position="323"/>
        <end position="578"/>
    </location>
</feature>
<dbReference type="InterPro" id="IPR012480">
    <property type="entry name" value="Hepar_II_III_C"/>
</dbReference>
<comment type="caution">
    <text evidence="4">The sequence shown here is derived from an EMBL/GenBank/DDBJ whole genome shotgun (WGS) entry which is preliminary data.</text>
</comment>
<dbReference type="RefSeq" id="WP_189584347.1">
    <property type="nucleotide sequence ID" value="NZ_BMYV01000002.1"/>
</dbReference>
<dbReference type="EMBL" id="BMYV01000002">
    <property type="protein sequence ID" value="GGX67895.1"/>
    <property type="molecule type" value="Genomic_DNA"/>
</dbReference>
<feature type="compositionally biased region" description="Basic and acidic residues" evidence="2">
    <location>
        <begin position="584"/>
        <end position="597"/>
    </location>
</feature>
<dbReference type="Gene3D" id="1.50.10.100">
    <property type="entry name" value="Chondroitin AC/alginate lyase"/>
    <property type="match status" value="1"/>
</dbReference>
<evidence type="ECO:0000313" key="5">
    <source>
        <dbReference type="Proteomes" id="UP000600865"/>
    </source>
</evidence>
<sequence>MANTSHISLRSRVSTPRTALDLAAQRIRDILPSRPSGALPTRAPGAFHPAKPSLSLGDAEKAASLLAGQFHFAGQILDVGPWTTAAPSRHFADWLHRFAWLHDLLAVDSEAHHAKARTLIDTWIETYGRGNDFVFDADRLSDRLFNWLALWSPALSVSGLEDSDMARGGSGPVVERRRASVLRQLTALRGSLKSLPPGLSRITAGCALAMGGARMTDGKSQFLERGLDLLDDELLLQILPDGGHISRSPEVSAIALRQLLTLDTLLAERGLEGSRELSRAIDRLAPMVAFFRRAGGELAPFNGGGEMDAADIVELLRAAPGEPKAFGYGPHSGYQRLAANGSVALLDTGMAPPRPFDMGAHLAPLAMDLSTPEGPMITACGFNPEQPEIWRRPVRAAAAHSTLILDNRSPGSLLMSEWKRRVVGDAVEFLAGPVKATRKEQDSGIWLECHHEGYFGSYGLSHRRRIFMPRDGHDIRGEDSLFAPMGSVPLRRDQVPFAIRFHVHPKVRVSLSQDQSSALLVVDGKAGWRFRTDGGQVHLEDSVYLAKGSAPIKTQQIVIRGQAFCDSDGESRSNRVRWSFRKLKPADKGPRKTEADTAAKLADLPVASNQAPDIKPEETEAGTE</sequence>
<proteinExistence type="predicted"/>
<evidence type="ECO:0000256" key="2">
    <source>
        <dbReference type="SAM" id="MobiDB-lite"/>
    </source>
</evidence>